<dbReference type="PANTHER" id="PTHR30489:SF0">
    <property type="entry name" value="LIPOPROTEIN-RELEASING SYSTEM TRANSMEMBRANE PROTEIN LOLE"/>
    <property type="match status" value="1"/>
</dbReference>
<dbReference type="InterPro" id="IPR003838">
    <property type="entry name" value="ABC3_permease_C"/>
</dbReference>
<feature type="transmembrane region" description="Helical" evidence="7">
    <location>
        <begin position="373"/>
        <end position="394"/>
    </location>
</feature>
<dbReference type="EMBL" id="CP017111">
    <property type="protein sequence ID" value="AOO66632.1"/>
    <property type="molecule type" value="Genomic_DNA"/>
</dbReference>
<evidence type="ECO:0000313" key="10">
    <source>
        <dbReference type="EMBL" id="AOO66632.1"/>
    </source>
</evidence>
<evidence type="ECO:0000256" key="7">
    <source>
        <dbReference type="SAM" id="Phobius"/>
    </source>
</evidence>
<accession>A0A1D7TNT2</accession>
<keyword evidence="4 7" id="KW-0812">Transmembrane</keyword>
<dbReference type="GO" id="GO:0098797">
    <property type="term" value="C:plasma membrane protein complex"/>
    <property type="evidence" value="ECO:0007669"/>
    <property type="project" value="TreeGrafter"/>
</dbReference>
<evidence type="ECO:0000256" key="1">
    <source>
        <dbReference type="ARBA" id="ARBA00004651"/>
    </source>
</evidence>
<dbReference type="STRING" id="1193502.SHALO_2880"/>
<name>A0A1D7TNT2_9BACT</name>
<sequence length="412" mass="45415">MNNILKISYRNLKRNYRRTLLTASLITIGVIFVLIYTAMSGSFKSYTVGQITDSLMGHIQIHKKGYVASVDNLPLDKNLNAKMLEFIESTLTSNPYVQSYSYRIKFGAMFSNFTSTTNIRLNAINPKDEFPTLPLLESRISDMNGTFKPGEIIVPELLIKGMDVKIGDTIVLVANNKNGSVNGINLKVAGIVGQVMGPGGRDGYIHIEDAKKALRMNNELEVSEIVIRLKNVEKLKDAEKSLQPILEKLNKEGKPALEIHTWQQLSPFYNIIKMIDVMNISIQIILISIVLISILNVMIMSVFERVREIGTIAAMGTPPLTIVKLFLCEGLMLGVFGAVVGSILSLGIVYLLNIVKITYSIGQQSGLILTPSLGINEILSVSIIVIFISLVASISPAIKASRLDPVEALRTY</sequence>
<dbReference type="Proteomes" id="UP000094609">
    <property type="component" value="Chromosome"/>
</dbReference>
<dbReference type="KEGG" id="shal:SHALO_2880"/>
<dbReference type="PATRIC" id="fig|1193502.14.peg.2915"/>
<reference evidence="11" key="1">
    <citation type="submission" date="2016-08" db="EMBL/GenBank/DDBJ databases">
        <title>Complete genome sequence of the organohalide-respiring Epsilonproteobacterium Sulfurospirillum halorespirans.</title>
        <authorList>
            <person name="Goris T."/>
            <person name="Zimmermann J."/>
            <person name="Schenz B."/>
            <person name="Lemos M."/>
            <person name="Hackermueller J."/>
            <person name="Diekert G."/>
        </authorList>
    </citation>
    <scope>NUCLEOTIDE SEQUENCE [LARGE SCALE GENOMIC DNA]</scope>
    <source>
        <strain>DSM 13726</strain>
        <strain evidence="11">PCE-M2</strain>
    </source>
</reference>
<evidence type="ECO:0000259" key="9">
    <source>
        <dbReference type="Pfam" id="PF12704"/>
    </source>
</evidence>
<dbReference type="Pfam" id="PF12704">
    <property type="entry name" value="MacB_PCD"/>
    <property type="match status" value="1"/>
</dbReference>
<gene>
    <name evidence="10" type="ORF">SHALO_2880</name>
</gene>
<evidence type="ECO:0000259" key="8">
    <source>
        <dbReference type="Pfam" id="PF02687"/>
    </source>
</evidence>
<protein>
    <submittedName>
        <fullName evidence="10">LolE-like protein</fullName>
    </submittedName>
</protein>
<keyword evidence="5 7" id="KW-1133">Transmembrane helix</keyword>
<dbReference type="InterPro" id="IPR025857">
    <property type="entry name" value="MacB_PCD"/>
</dbReference>
<proteinExistence type="inferred from homology"/>
<feature type="transmembrane region" description="Helical" evidence="7">
    <location>
        <begin position="280"/>
        <end position="302"/>
    </location>
</feature>
<dbReference type="Pfam" id="PF02687">
    <property type="entry name" value="FtsX"/>
    <property type="match status" value="1"/>
</dbReference>
<evidence type="ECO:0000256" key="4">
    <source>
        <dbReference type="ARBA" id="ARBA00022692"/>
    </source>
</evidence>
<keyword evidence="3" id="KW-1003">Cell membrane</keyword>
<keyword evidence="6 7" id="KW-0472">Membrane</keyword>
<comment type="similarity">
    <text evidence="2">Belongs to the ABC-4 integral membrane protein family. LolC/E subfamily.</text>
</comment>
<dbReference type="AlphaFoldDB" id="A0A1D7TNT2"/>
<evidence type="ECO:0000256" key="5">
    <source>
        <dbReference type="ARBA" id="ARBA00022989"/>
    </source>
</evidence>
<dbReference type="InterPro" id="IPR051447">
    <property type="entry name" value="Lipoprotein-release_system"/>
</dbReference>
<comment type="subcellular location">
    <subcellularLocation>
        <location evidence="1">Cell membrane</location>
        <topology evidence="1">Multi-pass membrane protein</topology>
    </subcellularLocation>
</comment>
<dbReference type="GO" id="GO:0044874">
    <property type="term" value="P:lipoprotein localization to outer membrane"/>
    <property type="evidence" value="ECO:0007669"/>
    <property type="project" value="TreeGrafter"/>
</dbReference>
<dbReference type="RefSeq" id="WP_069479148.1">
    <property type="nucleotide sequence ID" value="NZ_CP017111.1"/>
</dbReference>
<feature type="domain" description="MacB-like periplasmic core" evidence="9">
    <location>
        <begin position="19"/>
        <end position="244"/>
    </location>
</feature>
<feature type="transmembrane region" description="Helical" evidence="7">
    <location>
        <begin position="333"/>
        <end position="352"/>
    </location>
</feature>
<evidence type="ECO:0000313" key="11">
    <source>
        <dbReference type="Proteomes" id="UP000094609"/>
    </source>
</evidence>
<feature type="domain" description="ABC3 transporter permease C-terminal" evidence="8">
    <location>
        <begin position="282"/>
        <end position="405"/>
    </location>
</feature>
<evidence type="ECO:0000256" key="2">
    <source>
        <dbReference type="ARBA" id="ARBA00005236"/>
    </source>
</evidence>
<evidence type="ECO:0000256" key="6">
    <source>
        <dbReference type="ARBA" id="ARBA00023136"/>
    </source>
</evidence>
<feature type="transmembrane region" description="Helical" evidence="7">
    <location>
        <begin position="20"/>
        <end position="39"/>
    </location>
</feature>
<organism evidence="10 11">
    <name type="scientific">Sulfurospirillum halorespirans DSM 13726</name>
    <dbReference type="NCBI Taxonomy" id="1193502"/>
    <lineage>
        <taxon>Bacteria</taxon>
        <taxon>Pseudomonadati</taxon>
        <taxon>Campylobacterota</taxon>
        <taxon>Epsilonproteobacteria</taxon>
        <taxon>Campylobacterales</taxon>
        <taxon>Sulfurospirillaceae</taxon>
        <taxon>Sulfurospirillum</taxon>
    </lineage>
</organism>
<dbReference type="PANTHER" id="PTHR30489">
    <property type="entry name" value="LIPOPROTEIN-RELEASING SYSTEM TRANSMEMBRANE PROTEIN LOLE"/>
    <property type="match status" value="1"/>
</dbReference>
<evidence type="ECO:0000256" key="3">
    <source>
        <dbReference type="ARBA" id="ARBA00022475"/>
    </source>
</evidence>
<keyword evidence="11" id="KW-1185">Reference proteome</keyword>